<evidence type="ECO:0000313" key="2">
    <source>
        <dbReference type="EMBL" id="OHA42229.1"/>
    </source>
</evidence>
<reference evidence="2 3" key="1">
    <citation type="journal article" date="2016" name="Nat. Commun.">
        <title>Thousands of microbial genomes shed light on interconnected biogeochemical processes in an aquifer system.</title>
        <authorList>
            <person name="Anantharaman K."/>
            <person name="Brown C.T."/>
            <person name="Hug L.A."/>
            <person name="Sharon I."/>
            <person name="Castelle C.J."/>
            <person name="Probst A.J."/>
            <person name="Thomas B.C."/>
            <person name="Singh A."/>
            <person name="Wilkins M.J."/>
            <person name="Karaoz U."/>
            <person name="Brodie E.L."/>
            <person name="Williams K.H."/>
            <person name="Hubbard S.S."/>
            <person name="Banfield J.F."/>
        </authorList>
    </citation>
    <scope>NUCLEOTIDE SEQUENCE [LARGE SCALE GENOMIC DNA]</scope>
</reference>
<accession>A0A1G2P3E3</accession>
<evidence type="ECO:0000313" key="3">
    <source>
        <dbReference type="Proteomes" id="UP000176429"/>
    </source>
</evidence>
<keyword evidence="1" id="KW-0732">Signal</keyword>
<evidence type="ECO:0008006" key="4">
    <source>
        <dbReference type="Google" id="ProtNLM"/>
    </source>
</evidence>
<proteinExistence type="predicted"/>
<feature type="chain" id="PRO_5009583827" description="DUF4139 domain-containing protein" evidence="1">
    <location>
        <begin position="25"/>
        <end position="346"/>
    </location>
</feature>
<comment type="caution">
    <text evidence="2">The sequence shown here is derived from an EMBL/GenBank/DDBJ whole genome shotgun (WGS) entry which is preliminary data.</text>
</comment>
<name>A0A1G2P3E3_9BACT</name>
<organism evidence="2 3">
    <name type="scientific">Candidatus Taylorbacteria bacterium RIFCSPLOWO2_02_FULL_46_40</name>
    <dbReference type="NCBI Taxonomy" id="1802329"/>
    <lineage>
        <taxon>Bacteria</taxon>
        <taxon>Candidatus Tayloriibacteriota</taxon>
    </lineage>
</organism>
<dbReference type="Proteomes" id="UP000176429">
    <property type="component" value="Unassembled WGS sequence"/>
</dbReference>
<gene>
    <name evidence="2" type="ORF">A3H68_01160</name>
</gene>
<dbReference type="AlphaFoldDB" id="A0A1G2P3E3"/>
<sequence>MKNKYRMSALISACLLVSTIPAHATPPTTLPIGSVETMKAAAIQEIAWYHVGASTTTIVYQNDRVNSVHQSYTPSEGVAKFSELAALVNSVDLHFGFTETNDWSYCWVQYSNEDGEVLFSGANSFLLEENGDYWTPPAGEERVTLYMNWTVGVPFEGAYSAQAVFREDSEYGQMIRTEWLEVRNGRIYIPRYLYDGANGSLTVYHDNGQANAYDLGTGSEVPIRNAFVGNIKANVEGVYTFKDTGAVHVEVTNMPPLIQLELTVETTVIVSALGYIDTKGDNRYSELPTKVYWSLANSSDVPSEATMVGGAKKLTLGAGVYNVFFEWPTLGQLFNYSYPVGGGSKG</sequence>
<protein>
    <recommendedName>
        <fullName evidence="4">DUF4139 domain-containing protein</fullName>
    </recommendedName>
</protein>
<evidence type="ECO:0000256" key="1">
    <source>
        <dbReference type="SAM" id="SignalP"/>
    </source>
</evidence>
<dbReference type="EMBL" id="MHSH01000010">
    <property type="protein sequence ID" value="OHA42229.1"/>
    <property type="molecule type" value="Genomic_DNA"/>
</dbReference>
<feature type="signal peptide" evidence="1">
    <location>
        <begin position="1"/>
        <end position="24"/>
    </location>
</feature>